<gene>
    <name evidence="1" type="ORF">EVI01_12940</name>
</gene>
<name>A0A511J1S0_9ENTE</name>
<dbReference type="RefSeq" id="WP_010750060.1">
    <property type="nucleotide sequence ID" value="NZ_BJWF01000012.1"/>
</dbReference>
<dbReference type="AlphaFoldDB" id="A0A511J1S0"/>
<protein>
    <submittedName>
        <fullName evidence="1">Uncharacterized protein</fullName>
    </submittedName>
</protein>
<dbReference type="Proteomes" id="UP000321830">
    <property type="component" value="Unassembled WGS sequence"/>
</dbReference>
<evidence type="ECO:0000313" key="1">
    <source>
        <dbReference type="EMBL" id="GEL91957.1"/>
    </source>
</evidence>
<sequence>MPKTLQQPKTHTHFLLRPIRWLRSLKFKKNAPQIKTEGLTTHLKISPNEPSISQSSAQIFKKLVDMPSSERSKSLDVLSMKELEEKFPNDDARLKHLKEKRKDLNAVHTFLINTEQKNEKIKADYKAFFNHEIAKFEMEKNSIATLILDNHHHLSEIKIKDIENQLEKLDKIKNYINKEILPNMGSEYKPSERILLDLELKPAHHDDISVQKKHYVEEYKKMTFSNFLKNTLYDLPSSSYDKKIIEPYLDTVIANLQPLRNSEKDLYNQINKFPDKNTVNLRIKHVDTCLEEIEKRAFTKGSLTTRKEEVKKQSQQINQDLKKRNLPGLELTTPVYRNFVH</sequence>
<reference evidence="1 2" key="1">
    <citation type="submission" date="2019-07" db="EMBL/GenBank/DDBJ databases">
        <title>Whole genome shotgun sequence of Enterococcus villorum NBRC 100699.</title>
        <authorList>
            <person name="Hosoyama A."/>
            <person name="Uohara A."/>
            <person name="Ohji S."/>
            <person name="Ichikawa N."/>
        </authorList>
    </citation>
    <scope>NUCLEOTIDE SEQUENCE [LARGE SCALE GENOMIC DNA]</scope>
    <source>
        <strain evidence="1 2">NBRC 100699</strain>
    </source>
</reference>
<organism evidence="1 2">
    <name type="scientific">Enterococcus villorum</name>
    <dbReference type="NCBI Taxonomy" id="112904"/>
    <lineage>
        <taxon>Bacteria</taxon>
        <taxon>Bacillati</taxon>
        <taxon>Bacillota</taxon>
        <taxon>Bacilli</taxon>
        <taxon>Lactobacillales</taxon>
        <taxon>Enterococcaceae</taxon>
        <taxon>Enterococcus</taxon>
    </lineage>
</organism>
<evidence type="ECO:0000313" key="2">
    <source>
        <dbReference type="Proteomes" id="UP000321830"/>
    </source>
</evidence>
<accession>A0A511J1S0</accession>
<comment type="caution">
    <text evidence="1">The sequence shown here is derived from an EMBL/GenBank/DDBJ whole genome shotgun (WGS) entry which is preliminary data.</text>
</comment>
<proteinExistence type="predicted"/>
<dbReference type="EMBL" id="BJWF01000012">
    <property type="protein sequence ID" value="GEL91957.1"/>
    <property type="molecule type" value="Genomic_DNA"/>
</dbReference>